<dbReference type="Gene3D" id="1.20.120.450">
    <property type="entry name" value="dinb family like domain"/>
    <property type="match status" value="1"/>
</dbReference>
<dbReference type="SUPFAM" id="SSF109854">
    <property type="entry name" value="DinB/YfiT-like putative metalloenzymes"/>
    <property type="match status" value="1"/>
</dbReference>
<dbReference type="InterPro" id="IPR017517">
    <property type="entry name" value="Maleyloyr_isom"/>
</dbReference>
<feature type="domain" description="Mycothiol-dependent maleylpyruvate isomerase metal-binding" evidence="1">
    <location>
        <begin position="12"/>
        <end position="127"/>
    </location>
</feature>
<evidence type="ECO:0000313" key="2">
    <source>
        <dbReference type="EMBL" id="MDA0565075.1"/>
    </source>
</evidence>
<accession>A0A9X3NLB0</accession>
<dbReference type="EMBL" id="JAJAQC010000017">
    <property type="protein sequence ID" value="MDA0565075.1"/>
    <property type="molecule type" value="Genomic_DNA"/>
</dbReference>
<gene>
    <name evidence="2" type="ORF">LG943_12200</name>
</gene>
<dbReference type="Proteomes" id="UP001140076">
    <property type="component" value="Unassembled WGS sequence"/>
</dbReference>
<organism evidence="2 3">
    <name type="scientific">Streptomonospora mangrovi</name>
    <dbReference type="NCBI Taxonomy" id="2883123"/>
    <lineage>
        <taxon>Bacteria</taxon>
        <taxon>Bacillati</taxon>
        <taxon>Actinomycetota</taxon>
        <taxon>Actinomycetes</taxon>
        <taxon>Streptosporangiales</taxon>
        <taxon>Nocardiopsidaceae</taxon>
        <taxon>Streptomonospora</taxon>
    </lineage>
</organism>
<dbReference type="AlphaFoldDB" id="A0A9X3NLB0"/>
<dbReference type="InterPro" id="IPR017520">
    <property type="entry name" value="CHP03086"/>
</dbReference>
<protein>
    <submittedName>
        <fullName evidence="2">TIGR03086 family protein</fullName>
    </submittedName>
</protein>
<comment type="caution">
    <text evidence="2">The sequence shown here is derived from an EMBL/GenBank/DDBJ whole genome shotgun (WGS) entry which is preliminary data.</text>
</comment>
<reference evidence="2" key="1">
    <citation type="submission" date="2021-10" db="EMBL/GenBank/DDBJ databases">
        <title>Streptomonospora sp. nov., isolated from mangrove soil.</title>
        <authorList>
            <person name="Chen X."/>
            <person name="Ge X."/>
            <person name="Liu W."/>
        </authorList>
    </citation>
    <scope>NUCLEOTIDE SEQUENCE</scope>
    <source>
        <strain evidence="2">S1-112</strain>
    </source>
</reference>
<dbReference type="Pfam" id="PF11716">
    <property type="entry name" value="MDMPI_N"/>
    <property type="match status" value="1"/>
</dbReference>
<proteinExistence type="predicted"/>
<dbReference type="GO" id="GO:0046872">
    <property type="term" value="F:metal ion binding"/>
    <property type="evidence" value="ECO:0007669"/>
    <property type="project" value="InterPro"/>
</dbReference>
<dbReference type="NCBIfam" id="TIGR03086">
    <property type="entry name" value="TIGR03086 family metal-binding protein"/>
    <property type="match status" value="1"/>
</dbReference>
<evidence type="ECO:0000259" key="1">
    <source>
        <dbReference type="Pfam" id="PF11716"/>
    </source>
</evidence>
<name>A0A9X3NLB0_9ACTN</name>
<evidence type="ECO:0000313" key="3">
    <source>
        <dbReference type="Proteomes" id="UP001140076"/>
    </source>
</evidence>
<dbReference type="NCBIfam" id="TIGR03083">
    <property type="entry name" value="maleylpyruvate isomerase family mycothiol-dependent enzyme"/>
    <property type="match status" value="1"/>
</dbReference>
<dbReference type="RefSeq" id="WP_270072356.1">
    <property type="nucleotide sequence ID" value="NZ_JAJAQC010000017.1"/>
</dbReference>
<dbReference type="InterPro" id="IPR024344">
    <property type="entry name" value="MDMPI_metal-binding"/>
</dbReference>
<keyword evidence="3" id="KW-1185">Reference proteome</keyword>
<sequence>MTTTTDIGERYRARAAEFTRRVENVPPDRWDSPSPCAGWSARDVLRHMIDNHRMLPGWGGLEVELTASVEDDPVGAWREARDAVQALLDDPAKAAVEYDGYLGRTSVGATLDRFLGIDLVVHAWDLARATGQDETMPAQDVAWVHETALALGDNLRGEGVCGPAVEVPESASPQERMLAYLGRRP</sequence>
<dbReference type="InterPro" id="IPR034660">
    <property type="entry name" value="DinB/YfiT-like"/>
</dbReference>